<evidence type="ECO:0000256" key="8">
    <source>
        <dbReference type="SAM" id="Phobius"/>
    </source>
</evidence>
<keyword evidence="4 8" id="KW-0812">Transmembrane</keyword>
<keyword evidence="5" id="KW-0378">Hydrolase</keyword>
<accession>F2G7I8</accession>
<dbReference type="NCBIfam" id="TIGR02602">
    <property type="entry name" value="8TM_EpsH"/>
    <property type="match status" value="1"/>
</dbReference>
<evidence type="ECO:0000313" key="10">
    <source>
        <dbReference type="EMBL" id="AEA97638.1"/>
    </source>
</evidence>
<dbReference type="NCBIfam" id="TIGR04178">
    <property type="entry name" value="exo_archaeo"/>
    <property type="match status" value="1"/>
</dbReference>
<dbReference type="Pfam" id="PF11984">
    <property type="entry name" value="DUF3485"/>
    <property type="match status" value="1"/>
</dbReference>
<evidence type="ECO:0000259" key="9">
    <source>
        <dbReference type="Pfam" id="PF11984"/>
    </source>
</evidence>
<evidence type="ECO:0000313" key="11">
    <source>
        <dbReference type="Proteomes" id="UP000001870"/>
    </source>
</evidence>
<reference evidence="10 11" key="2">
    <citation type="journal article" date="2015" name="Antonie Van Leeuwenhoek">
        <title>Ecophysiological diversity of a novel member of the genus Alteromonas, and description of Alteromonas mediterranea sp. nov.</title>
        <authorList>
            <person name="Ivanova E.P."/>
            <person name="Lopez-Perez M."/>
            <person name="Zabalos M."/>
            <person name="Nguyen S.H."/>
            <person name="Webb H.K."/>
            <person name="Ryan J."/>
            <person name="Lagutin K."/>
            <person name="Vyssotski M."/>
            <person name="Crawford R.J."/>
            <person name="Rodriguez-Valera F."/>
        </authorList>
    </citation>
    <scope>NUCLEOTIDE SEQUENCE [LARGE SCALE GENOMIC DNA]</scope>
    <source>
        <strain evidence="11">DSM 17117 / CIP 110805 / LMG 28347 / Deep ecotype</strain>
    </source>
</reference>
<dbReference type="InterPro" id="IPR017540">
    <property type="entry name" value="Exosortase-1"/>
</dbReference>
<comment type="subcellular location">
    <subcellularLocation>
        <location evidence="1">Cell membrane</location>
        <topology evidence="1">Multi-pass membrane protein</topology>
    </subcellularLocation>
</comment>
<dbReference type="InterPro" id="IPR014263">
    <property type="entry name" value="Methanolan_biosynth_EpsI"/>
</dbReference>
<dbReference type="HOGENOM" id="CLU_039817_1_0_6"/>
<feature type="transmembrane region" description="Helical" evidence="8">
    <location>
        <begin position="244"/>
        <end position="264"/>
    </location>
</feature>
<evidence type="ECO:0000256" key="6">
    <source>
        <dbReference type="ARBA" id="ARBA00022989"/>
    </source>
</evidence>
<dbReference type="GO" id="GO:0005886">
    <property type="term" value="C:plasma membrane"/>
    <property type="evidence" value="ECO:0007669"/>
    <property type="project" value="UniProtKB-SubCell"/>
</dbReference>
<feature type="transmembrane region" description="Helical" evidence="8">
    <location>
        <begin position="65"/>
        <end position="82"/>
    </location>
</feature>
<evidence type="ECO:0000256" key="7">
    <source>
        <dbReference type="ARBA" id="ARBA00023136"/>
    </source>
</evidence>
<keyword evidence="11" id="KW-1185">Reference proteome</keyword>
<keyword evidence="7 8" id="KW-0472">Membrane</keyword>
<dbReference type="InterPro" id="IPR019127">
    <property type="entry name" value="Exosortase"/>
</dbReference>
<dbReference type="Proteomes" id="UP000001870">
    <property type="component" value="Chromosome"/>
</dbReference>
<dbReference type="NCBIfam" id="TIGR03109">
    <property type="entry name" value="exosort_XrtA"/>
    <property type="match status" value="1"/>
</dbReference>
<evidence type="ECO:0000256" key="4">
    <source>
        <dbReference type="ARBA" id="ARBA00022692"/>
    </source>
</evidence>
<feature type="domain" description="Methanolan biosynthesis EpsI" evidence="9">
    <location>
        <begin position="316"/>
        <end position="465"/>
    </location>
</feature>
<feature type="transmembrane region" description="Helical" evidence="8">
    <location>
        <begin position="179"/>
        <end position="197"/>
    </location>
</feature>
<dbReference type="Pfam" id="PF09721">
    <property type="entry name" value="Exosortase_EpsH"/>
    <property type="match status" value="1"/>
</dbReference>
<dbReference type="InterPro" id="IPR026392">
    <property type="entry name" value="Exo/Archaeosortase_dom"/>
</dbReference>
<dbReference type="KEGG" id="amc:MADE_1007490"/>
<feature type="transmembrane region" description="Helical" evidence="8">
    <location>
        <begin position="115"/>
        <end position="134"/>
    </location>
</feature>
<keyword evidence="3" id="KW-0645">Protease</keyword>
<feature type="transmembrane region" description="Helical" evidence="8">
    <location>
        <begin position="36"/>
        <end position="53"/>
    </location>
</feature>
<evidence type="ECO:0000256" key="2">
    <source>
        <dbReference type="ARBA" id="ARBA00022475"/>
    </source>
</evidence>
<organism evidence="10 11">
    <name type="scientific">Alteromonas mediterranea (strain DSM 17117 / CIP 110805 / LMG 28347 / Deep ecotype)</name>
    <dbReference type="NCBI Taxonomy" id="1774373"/>
    <lineage>
        <taxon>Bacteria</taxon>
        <taxon>Pseudomonadati</taxon>
        <taxon>Pseudomonadota</taxon>
        <taxon>Gammaproteobacteria</taxon>
        <taxon>Alteromonadales</taxon>
        <taxon>Alteromonadaceae</taxon>
        <taxon>Alteromonas/Salinimonas group</taxon>
        <taxon>Alteromonas</taxon>
    </lineage>
</organism>
<name>F2G7I8_ALTMD</name>
<dbReference type="AlphaFoldDB" id="F2G7I8"/>
<keyword evidence="6 8" id="KW-1133">Transmembrane helix</keyword>
<dbReference type="InterPro" id="IPR013426">
    <property type="entry name" value="EpsH-like"/>
</dbReference>
<evidence type="ECO:0000256" key="5">
    <source>
        <dbReference type="ARBA" id="ARBA00022801"/>
    </source>
</evidence>
<reference evidence="10 11" key="1">
    <citation type="journal article" date="2008" name="ISME J.">
        <title>Comparative genomics of two ecotypes of the marine planktonic copiotroph Alteromonas macleodii suggests alternative lifestyles associated with different kinds of particulate organic matter.</title>
        <authorList>
            <person name="Ivars-Martinez E."/>
            <person name="Martin-Cuadrado A.B."/>
            <person name="D'Auria G."/>
            <person name="Mira A."/>
            <person name="Ferriera S."/>
            <person name="Johnson J."/>
            <person name="Friedman R."/>
            <person name="Rodriguez-Valera F."/>
        </authorList>
    </citation>
    <scope>NUCLEOTIDE SEQUENCE [LARGE SCALE GENOMIC DNA]</scope>
    <source>
        <strain evidence="11">DSM 17117 / CIP 110805 / LMG 28347 / Deep ecotype</strain>
    </source>
</reference>
<protein>
    <recommendedName>
        <fullName evidence="9">Methanolan biosynthesis EpsI domain-containing protein</fullName>
    </recommendedName>
</protein>
<evidence type="ECO:0000256" key="3">
    <source>
        <dbReference type="ARBA" id="ARBA00022670"/>
    </source>
</evidence>
<sequence>MGKEFGIVLLSMLLLWLAFFWQGVVTAIDIWWGNEIFNHCFFVLPTTAYLIYLKRDSLFSNNIKPTLLPLFAIVPLCVLYVVGRVGDIQLFMHIATFTLLPVLIWTIIGHNAAKSILFPLVFLLFAIPVGEQLIPFLQEITADGSVTLLKMVGVPLYRNGLYIEIPAGRFLVAEACSGVSFFIVSIVIGSLFSYLSFVSPTKKVVFVTISVFLPVVANIIRVFGIIYIAHKTDMEYAAGADHLIYGWFFFAFVIMCLLGIGELLRDKGVENEHLSQMQRGNIQLNTKKVALVYLVLIIFGVWSWSYSFYKTENTTRAFNTKDIANLKACDDEPLYWQPKIENADKQVRQQYILDSQCQAVLVQAEFHRFDSELVSGLNLLYVEKEWSLVRTDTEILVSDEVAHKVPVLYLTSPHEKKIKVARWYEVNGKVLTSTIKAKLYVTYLKMTRQYDGGQLLIMAVPYTLDMSTLQITENYE</sequence>
<feature type="transmembrane region" description="Helical" evidence="8">
    <location>
        <begin position="289"/>
        <end position="309"/>
    </location>
</feature>
<evidence type="ECO:0000256" key="1">
    <source>
        <dbReference type="ARBA" id="ARBA00004651"/>
    </source>
</evidence>
<dbReference type="EMBL" id="CP001103">
    <property type="protein sequence ID" value="AEA97638.1"/>
    <property type="molecule type" value="Genomic_DNA"/>
</dbReference>
<feature type="transmembrane region" description="Helical" evidence="8">
    <location>
        <begin position="204"/>
        <end position="229"/>
    </location>
</feature>
<feature type="transmembrane region" description="Helical" evidence="8">
    <location>
        <begin position="88"/>
        <end position="108"/>
    </location>
</feature>
<dbReference type="GO" id="GO:0008233">
    <property type="term" value="F:peptidase activity"/>
    <property type="evidence" value="ECO:0007669"/>
    <property type="project" value="UniProtKB-KW"/>
</dbReference>
<proteinExistence type="predicted"/>
<gene>
    <name evidence="10" type="ordered locus">MADE_1007490</name>
</gene>
<keyword evidence="2" id="KW-1003">Cell membrane</keyword>
<dbReference type="GO" id="GO:0006508">
    <property type="term" value="P:proteolysis"/>
    <property type="evidence" value="ECO:0007669"/>
    <property type="project" value="UniProtKB-KW"/>
</dbReference>